<name>A0A067BLU1_SAPPC</name>
<dbReference type="AlphaFoldDB" id="A0A067BLU1"/>
<reference evidence="2 3" key="1">
    <citation type="journal article" date="2013" name="PLoS Genet.">
        <title>Distinctive expansion of potential virulence genes in the genome of the oomycete fish pathogen Saprolegnia parasitica.</title>
        <authorList>
            <person name="Jiang R.H."/>
            <person name="de Bruijn I."/>
            <person name="Haas B.J."/>
            <person name="Belmonte R."/>
            <person name="Lobach L."/>
            <person name="Christie J."/>
            <person name="van den Ackerveken G."/>
            <person name="Bottin A."/>
            <person name="Bulone V."/>
            <person name="Diaz-Moreno S.M."/>
            <person name="Dumas B."/>
            <person name="Fan L."/>
            <person name="Gaulin E."/>
            <person name="Govers F."/>
            <person name="Grenville-Briggs L.J."/>
            <person name="Horner N.R."/>
            <person name="Levin J.Z."/>
            <person name="Mammella M."/>
            <person name="Meijer H.J."/>
            <person name="Morris P."/>
            <person name="Nusbaum C."/>
            <person name="Oome S."/>
            <person name="Phillips A.J."/>
            <person name="van Rooyen D."/>
            <person name="Rzeszutek E."/>
            <person name="Saraiva M."/>
            <person name="Secombes C.J."/>
            <person name="Seidl M.F."/>
            <person name="Snel B."/>
            <person name="Stassen J.H."/>
            <person name="Sykes S."/>
            <person name="Tripathy S."/>
            <person name="van den Berg H."/>
            <person name="Vega-Arreguin J.C."/>
            <person name="Wawra S."/>
            <person name="Young S.K."/>
            <person name="Zeng Q."/>
            <person name="Dieguez-Uribeondo J."/>
            <person name="Russ C."/>
            <person name="Tyler B.M."/>
            <person name="van West P."/>
        </authorList>
    </citation>
    <scope>NUCLEOTIDE SEQUENCE [LARGE SCALE GENOMIC DNA]</scope>
    <source>
        <strain evidence="2 3">CBS 223.65</strain>
    </source>
</reference>
<dbReference type="EMBL" id="KK583595">
    <property type="protein sequence ID" value="KDO17670.1"/>
    <property type="molecule type" value="Genomic_DNA"/>
</dbReference>
<evidence type="ECO:0000313" key="2">
    <source>
        <dbReference type="EMBL" id="KDO17670.1"/>
    </source>
</evidence>
<dbReference type="GeneID" id="24138507"/>
<dbReference type="Proteomes" id="UP000030745">
    <property type="component" value="Unassembled WGS sequence"/>
</dbReference>
<feature type="transmembrane region" description="Helical" evidence="1">
    <location>
        <begin position="143"/>
        <end position="166"/>
    </location>
</feature>
<accession>A0A067BLU1</accession>
<keyword evidence="3" id="KW-1185">Reference proteome</keyword>
<dbReference type="VEuPathDB" id="FungiDB:SPRG_16925"/>
<sequence>MSRSALRDGESTTRPFCSCWSKCSSGTQLYPVERNTDAEKLPQRQDKDAPVGGFLQAIDKRRGVGTACLLSVVAGARVAAGALTSHATASTRRCLTTSFVSGSFPLRLVSVGVFLASRHERCGCVTVGTWLLFRGWRQRRSRFTWRATCVIALARAVAIAGLGFLATLSCRVGCLDGLAPCYDVSRELGLTSN</sequence>
<organism evidence="2 3">
    <name type="scientific">Saprolegnia parasitica (strain CBS 223.65)</name>
    <dbReference type="NCBI Taxonomy" id="695850"/>
    <lineage>
        <taxon>Eukaryota</taxon>
        <taxon>Sar</taxon>
        <taxon>Stramenopiles</taxon>
        <taxon>Oomycota</taxon>
        <taxon>Saprolegniomycetes</taxon>
        <taxon>Saprolegniales</taxon>
        <taxon>Saprolegniaceae</taxon>
        <taxon>Saprolegnia</taxon>
    </lineage>
</organism>
<keyword evidence="1" id="KW-1133">Transmembrane helix</keyword>
<proteinExistence type="predicted"/>
<protein>
    <submittedName>
        <fullName evidence="2">Uncharacterized protein</fullName>
    </submittedName>
</protein>
<keyword evidence="1" id="KW-0472">Membrane</keyword>
<keyword evidence="1" id="KW-0812">Transmembrane</keyword>
<dbReference type="RefSeq" id="XP_012211623.1">
    <property type="nucleotide sequence ID" value="XM_012356233.1"/>
</dbReference>
<evidence type="ECO:0000256" key="1">
    <source>
        <dbReference type="SAM" id="Phobius"/>
    </source>
</evidence>
<dbReference type="KEGG" id="spar:SPRG_16925"/>
<evidence type="ECO:0000313" key="3">
    <source>
        <dbReference type="Proteomes" id="UP000030745"/>
    </source>
</evidence>
<gene>
    <name evidence="2" type="ORF">SPRG_16925</name>
</gene>